<dbReference type="Gene3D" id="3.30.460.40">
    <property type="match status" value="1"/>
</dbReference>
<dbReference type="InterPro" id="IPR043519">
    <property type="entry name" value="NT_sf"/>
</dbReference>
<sequence>MIFEEDFVDFIELLNKYKVEYLIIGAHALAYHGRPRHTGDLDIWINPNSENASKLMILVLDL</sequence>
<dbReference type="EMBL" id="QKZT01000030">
    <property type="protein sequence ID" value="PZX46512.1"/>
    <property type="molecule type" value="Genomic_DNA"/>
</dbReference>
<comment type="caution">
    <text evidence="1">The sequence shown here is derived from an EMBL/GenBank/DDBJ whole genome shotgun (WGS) entry which is preliminary data.</text>
</comment>
<dbReference type="RefSeq" id="WP_211318453.1">
    <property type="nucleotide sequence ID" value="NZ_QKZT01000030.1"/>
</dbReference>
<dbReference type="Proteomes" id="UP000248882">
    <property type="component" value="Unassembled WGS sequence"/>
</dbReference>
<organism evidence="1 2">
    <name type="scientific">Algoriphagus chordae</name>
    <dbReference type="NCBI Taxonomy" id="237019"/>
    <lineage>
        <taxon>Bacteria</taxon>
        <taxon>Pseudomonadati</taxon>
        <taxon>Bacteroidota</taxon>
        <taxon>Cytophagia</taxon>
        <taxon>Cytophagales</taxon>
        <taxon>Cyclobacteriaceae</taxon>
        <taxon>Algoriphagus</taxon>
    </lineage>
</organism>
<gene>
    <name evidence="1" type="ORF">LV85_04232</name>
</gene>
<keyword evidence="2" id="KW-1185">Reference proteome</keyword>
<evidence type="ECO:0008006" key="3">
    <source>
        <dbReference type="Google" id="ProtNLM"/>
    </source>
</evidence>
<name>A0A2W7S7H0_9BACT</name>
<proteinExistence type="predicted"/>
<evidence type="ECO:0000313" key="2">
    <source>
        <dbReference type="Proteomes" id="UP000248882"/>
    </source>
</evidence>
<reference evidence="1 2" key="1">
    <citation type="submission" date="2018-06" db="EMBL/GenBank/DDBJ databases">
        <title>Genomic Encyclopedia of Archaeal and Bacterial Type Strains, Phase II (KMG-II): from individual species to whole genera.</title>
        <authorList>
            <person name="Goeker M."/>
        </authorList>
    </citation>
    <scope>NUCLEOTIDE SEQUENCE [LARGE SCALE GENOMIC DNA]</scope>
    <source>
        <strain evidence="1 2">DSM 19830</strain>
    </source>
</reference>
<evidence type="ECO:0000313" key="1">
    <source>
        <dbReference type="EMBL" id="PZX46512.1"/>
    </source>
</evidence>
<dbReference type="AlphaFoldDB" id="A0A2W7S7H0"/>
<protein>
    <recommendedName>
        <fullName evidence="3">Nucleotidyltransferase-like protein</fullName>
    </recommendedName>
</protein>
<accession>A0A2W7S7H0</accession>
<dbReference type="SUPFAM" id="SSF81301">
    <property type="entry name" value="Nucleotidyltransferase"/>
    <property type="match status" value="1"/>
</dbReference>